<dbReference type="Gene3D" id="1.10.246.130">
    <property type="match status" value="1"/>
</dbReference>
<comment type="pathway">
    <text evidence="11">Sulfur metabolism; glutathione metabolism.</text>
</comment>
<dbReference type="GO" id="GO:0036374">
    <property type="term" value="F:glutathione hydrolase activity"/>
    <property type="evidence" value="ECO:0007669"/>
    <property type="project" value="UniProtKB-UniRule"/>
</dbReference>
<name>A0A5R9F9K4_9BACL</name>
<dbReference type="GO" id="GO:0103068">
    <property type="term" value="F:leukotriene C4 gamma-glutamyl transferase activity"/>
    <property type="evidence" value="ECO:0007669"/>
    <property type="project" value="UniProtKB-EC"/>
</dbReference>
<comment type="PTM">
    <text evidence="11">Cleaved by autocatalysis into a large and a small subunit.</text>
</comment>
<feature type="region of interest" description="Disordered" evidence="12">
    <location>
        <begin position="420"/>
        <end position="442"/>
    </location>
</feature>
<comment type="catalytic activity">
    <reaction evidence="8 11">
        <text>an N-terminal (5-L-glutamyl)-[peptide] + an alpha-amino acid = 5-L-glutamyl amino acid + an N-terminal L-alpha-aminoacyl-[peptide]</text>
        <dbReference type="Rhea" id="RHEA:23904"/>
        <dbReference type="Rhea" id="RHEA-COMP:9780"/>
        <dbReference type="Rhea" id="RHEA-COMP:9795"/>
        <dbReference type="ChEBI" id="CHEBI:77644"/>
        <dbReference type="ChEBI" id="CHEBI:78597"/>
        <dbReference type="ChEBI" id="CHEBI:78599"/>
        <dbReference type="ChEBI" id="CHEBI:78608"/>
        <dbReference type="EC" id="2.3.2.2"/>
    </reaction>
</comment>
<evidence type="ECO:0000256" key="1">
    <source>
        <dbReference type="ARBA" id="ARBA00001049"/>
    </source>
</evidence>
<evidence type="ECO:0000256" key="7">
    <source>
        <dbReference type="ARBA" id="ARBA00023315"/>
    </source>
</evidence>
<comment type="catalytic activity">
    <reaction evidence="1 11">
        <text>an S-substituted glutathione + H2O = an S-substituted L-cysteinylglycine + L-glutamate</text>
        <dbReference type="Rhea" id="RHEA:59468"/>
        <dbReference type="ChEBI" id="CHEBI:15377"/>
        <dbReference type="ChEBI" id="CHEBI:29985"/>
        <dbReference type="ChEBI" id="CHEBI:90779"/>
        <dbReference type="ChEBI" id="CHEBI:143103"/>
        <dbReference type="EC" id="3.4.19.13"/>
    </reaction>
</comment>
<evidence type="ECO:0000256" key="3">
    <source>
        <dbReference type="ARBA" id="ARBA00009381"/>
    </source>
</evidence>
<evidence type="ECO:0000256" key="4">
    <source>
        <dbReference type="ARBA" id="ARBA00022679"/>
    </source>
</evidence>
<dbReference type="InterPro" id="IPR051792">
    <property type="entry name" value="GGT_bact"/>
</dbReference>
<feature type="active site" description="Nucleophile" evidence="9">
    <location>
        <position position="376"/>
    </location>
</feature>
<dbReference type="RefSeq" id="WP_138126716.1">
    <property type="nucleotide sequence ID" value="NZ_SWLG01000007.1"/>
</dbReference>
<dbReference type="PANTHER" id="PTHR43199:SF1">
    <property type="entry name" value="GLUTATHIONE HYDROLASE PROENZYME"/>
    <property type="match status" value="1"/>
</dbReference>
<evidence type="ECO:0000256" key="12">
    <source>
        <dbReference type="SAM" id="MobiDB-lite"/>
    </source>
</evidence>
<keyword evidence="4 11" id="KW-0808">Transferase</keyword>
<proteinExistence type="inferred from homology"/>
<keyword evidence="5 11" id="KW-0378">Hydrolase</keyword>
<dbReference type="GO" id="GO:0006750">
    <property type="term" value="P:glutathione biosynthetic process"/>
    <property type="evidence" value="ECO:0007669"/>
    <property type="project" value="UniProtKB-KW"/>
</dbReference>
<keyword evidence="7 11" id="KW-0012">Acyltransferase</keyword>
<comment type="subunit">
    <text evidence="11">This enzyme consists of two polypeptide chains, which are synthesized in precursor form from a single polypeptide.</text>
</comment>
<feature type="binding site" evidence="10">
    <location>
        <begin position="437"/>
        <end position="438"/>
    </location>
    <ligand>
        <name>L-glutamate</name>
        <dbReference type="ChEBI" id="CHEBI:29985"/>
    </ligand>
</feature>
<sequence>MSKYHISKEKIDNIKQHAQGKKGMVTSAHPIASQVGADILEKGGNAVDAAAAVQFALNVVEPMNTGIGGSGFMMIHHAKTDQTCMVNGHARSPKKVDKDIFLDENGEVESFRERSLDATAVEVPGVLKAMETALEKFGTMSLAEVIDPAIALAEEGVPVSSTLAAHIAIFQGQITDLAKKTFLPEGKTPNIGEKIDLSDLGKAFRLIQEQGSDALYNGEIGKALVETVQQDGGLLTMDDLRNYEAQIQEPVWGEYRGHKIASAAPPSSGGTMVVQLLELLEELNVTDYDIHSWEKFYLVAEAMRLVYADRETFMGDPEFADIPVEGLLHPDYIKERAKEVKWEFSNPTIHYGNPWKYQDGEPQLNERGGKEESPETTHFSVIDSEGNVVSCTTSLERPFGSGYIVPGYGFMLNNELTDFDPEPGGNNEVQPRKRSMSTKSPSILFKDGKPVLGLGSPGGPTIISSVAQVILNVIGYGMDLKDAIEEPRIYTSKYPILIFEKGIPEEVFEKLKEKGHRFDKHAAQLGNVQAVHIDQETGTYYGAADSSRSGGAVGID</sequence>
<organism evidence="13 14">
    <name type="scientific">Exobacillus caeni</name>
    <dbReference type="NCBI Taxonomy" id="2574798"/>
    <lineage>
        <taxon>Bacteria</taxon>
        <taxon>Bacillati</taxon>
        <taxon>Bacillota</taxon>
        <taxon>Bacilli</taxon>
        <taxon>Bacillales</taxon>
        <taxon>Guptibacillaceae</taxon>
        <taxon>Exobacillus</taxon>
    </lineage>
</organism>
<feature type="binding site" evidence="10">
    <location>
        <position position="418"/>
    </location>
    <ligand>
        <name>L-glutamate</name>
        <dbReference type="ChEBI" id="CHEBI:29985"/>
    </ligand>
</feature>
<feature type="region of interest" description="Disordered" evidence="12">
    <location>
        <begin position="355"/>
        <end position="377"/>
    </location>
</feature>
<comment type="caution">
    <text evidence="13">The sequence shown here is derived from an EMBL/GenBank/DDBJ whole genome shotgun (WGS) entry which is preliminary data.</text>
</comment>
<evidence type="ECO:0000313" key="14">
    <source>
        <dbReference type="Proteomes" id="UP000308230"/>
    </source>
</evidence>
<evidence type="ECO:0000256" key="11">
    <source>
        <dbReference type="RuleBase" id="RU368036"/>
    </source>
</evidence>
<dbReference type="PRINTS" id="PR01210">
    <property type="entry name" value="GGTRANSPTASE"/>
</dbReference>
<comment type="similarity">
    <text evidence="3 11">Belongs to the gamma-glutamyltransferase family.</text>
</comment>
<dbReference type="InterPro" id="IPR043138">
    <property type="entry name" value="GGT_lsub"/>
</dbReference>
<evidence type="ECO:0000256" key="8">
    <source>
        <dbReference type="ARBA" id="ARBA00047417"/>
    </source>
</evidence>
<protein>
    <recommendedName>
        <fullName evidence="11">Glutathione hydrolase proenzyme</fullName>
        <ecNumber evidence="11">2.3.2.2</ecNumber>
        <ecNumber evidence="11">3.4.19.13</ecNumber>
    </recommendedName>
    <component>
        <recommendedName>
            <fullName evidence="11">Glutathione hydrolase large chain</fullName>
        </recommendedName>
    </component>
    <component>
        <recommendedName>
            <fullName evidence="11">Glutathione hydrolase small chain</fullName>
        </recommendedName>
    </component>
</protein>
<evidence type="ECO:0000256" key="2">
    <source>
        <dbReference type="ARBA" id="ARBA00001089"/>
    </source>
</evidence>
<dbReference type="EC" id="2.3.2.2" evidence="11"/>
<feature type="binding site" evidence="10">
    <location>
        <position position="459"/>
    </location>
    <ligand>
        <name>L-glutamate</name>
        <dbReference type="ChEBI" id="CHEBI:29985"/>
    </ligand>
</feature>
<dbReference type="Gene3D" id="3.60.20.40">
    <property type="match status" value="1"/>
</dbReference>
<comment type="catalytic activity">
    <reaction evidence="2 11">
        <text>glutathione + H2O = L-cysteinylglycine + L-glutamate</text>
        <dbReference type="Rhea" id="RHEA:28807"/>
        <dbReference type="ChEBI" id="CHEBI:15377"/>
        <dbReference type="ChEBI" id="CHEBI:29985"/>
        <dbReference type="ChEBI" id="CHEBI:57925"/>
        <dbReference type="ChEBI" id="CHEBI:61694"/>
        <dbReference type="EC" id="3.4.19.13"/>
    </reaction>
</comment>
<keyword evidence="6 11" id="KW-0865">Zymogen</keyword>
<dbReference type="OrthoDB" id="9781342at2"/>
<evidence type="ECO:0000256" key="9">
    <source>
        <dbReference type="PIRSR" id="PIRSR600101-1"/>
    </source>
</evidence>
<evidence type="ECO:0000256" key="5">
    <source>
        <dbReference type="ARBA" id="ARBA00022801"/>
    </source>
</evidence>
<dbReference type="InterPro" id="IPR043137">
    <property type="entry name" value="GGT_ssub_C"/>
</dbReference>
<dbReference type="PANTHER" id="PTHR43199">
    <property type="entry name" value="GLUTATHIONE HYDROLASE"/>
    <property type="match status" value="1"/>
</dbReference>
<reference evidence="13 14" key="1">
    <citation type="submission" date="2019-04" db="EMBL/GenBank/DDBJ databases">
        <title>Bacillus caeni sp. nov., a bacterium isolated from mangrove sediment.</title>
        <authorList>
            <person name="Huang H."/>
            <person name="Mo K."/>
            <person name="Hu Y."/>
        </authorList>
    </citation>
    <scope>NUCLEOTIDE SEQUENCE [LARGE SCALE GENOMIC DNA]</scope>
    <source>
        <strain evidence="13 14">HB172195</strain>
    </source>
</reference>
<dbReference type="NCBIfam" id="TIGR00066">
    <property type="entry name" value="g_glut_trans"/>
    <property type="match status" value="1"/>
</dbReference>
<gene>
    <name evidence="13" type="primary">ggt</name>
    <name evidence="13" type="ORF">FCL54_11965</name>
</gene>
<evidence type="ECO:0000256" key="6">
    <source>
        <dbReference type="ARBA" id="ARBA00023145"/>
    </source>
</evidence>
<dbReference type="SUPFAM" id="SSF56235">
    <property type="entry name" value="N-terminal nucleophile aminohydrolases (Ntn hydrolases)"/>
    <property type="match status" value="1"/>
</dbReference>
<dbReference type="InterPro" id="IPR000101">
    <property type="entry name" value="GGT_peptidase"/>
</dbReference>
<evidence type="ECO:0000313" key="13">
    <source>
        <dbReference type="EMBL" id="TLS37234.1"/>
    </source>
</evidence>
<dbReference type="EC" id="3.4.19.13" evidence="11"/>
<dbReference type="GO" id="GO:0006751">
    <property type="term" value="P:glutathione catabolic process"/>
    <property type="evidence" value="ECO:0007669"/>
    <property type="project" value="UniProtKB-UniRule"/>
</dbReference>
<keyword evidence="11" id="KW-0317">Glutathione biosynthesis</keyword>
<dbReference type="EMBL" id="SWLG01000007">
    <property type="protein sequence ID" value="TLS37234.1"/>
    <property type="molecule type" value="Genomic_DNA"/>
</dbReference>
<evidence type="ECO:0000256" key="10">
    <source>
        <dbReference type="PIRSR" id="PIRSR600101-2"/>
    </source>
</evidence>
<accession>A0A5R9F9K4</accession>
<dbReference type="Proteomes" id="UP000308230">
    <property type="component" value="Unassembled WGS sequence"/>
</dbReference>
<dbReference type="InterPro" id="IPR029055">
    <property type="entry name" value="Ntn_hydrolases_N"/>
</dbReference>
<dbReference type="AlphaFoldDB" id="A0A5R9F9K4"/>
<keyword evidence="14" id="KW-1185">Reference proteome</keyword>
<dbReference type="Pfam" id="PF01019">
    <property type="entry name" value="G_glu_transpept"/>
    <property type="match status" value="1"/>
</dbReference>
<dbReference type="UniPathway" id="UPA00204"/>